<gene>
    <name evidence="1" type="ORF">A2363_01900</name>
</gene>
<name>A0A1F6BDD7_9BACT</name>
<evidence type="ECO:0000313" key="2">
    <source>
        <dbReference type="Proteomes" id="UP000176186"/>
    </source>
</evidence>
<reference evidence="1 2" key="1">
    <citation type="journal article" date="2016" name="Nat. Commun.">
        <title>Thousands of microbial genomes shed light on interconnected biogeochemical processes in an aquifer system.</title>
        <authorList>
            <person name="Anantharaman K."/>
            <person name="Brown C.T."/>
            <person name="Hug L.A."/>
            <person name="Sharon I."/>
            <person name="Castelle C.J."/>
            <person name="Probst A.J."/>
            <person name="Thomas B.C."/>
            <person name="Singh A."/>
            <person name="Wilkins M.J."/>
            <person name="Karaoz U."/>
            <person name="Brodie E.L."/>
            <person name="Williams K.H."/>
            <person name="Hubbard S.S."/>
            <person name="Banfield J.F."/>
        </authorList>
    </citation>
    <scope>NUCLEOTIDE SEQUENCE [LARGE SCALE GENOMIC DNA]</scope>
</reference>
<protein>
    <submittedName>
        <fullName evidence="1">Uncharacterized protein</fullName>
    </submittedName>
</protein>
<dbReference type="AlphaFoldDB" id="A0A1F6BDD7"/>
<comment type="caution">
    <text evidence="1">The sequence shown here is derived from an EMBL/GenBank/DDBJ whole genome shotgun (WGS) entry which is preliminary data.</text>
</comment>
<dbReference type="EMBL" id="MFKE01000019">
    <property type="protein sequence ID" value="OGG34954.1"/>
    <property type="molecule type" value="Genomic_DNA"/>
</dbReference>
<proteinExistence type="predicted"/>
<organism evidence="1 2">
    <name type="scientific">Candidatus Gottesmanbacteria bacterium RIFOXYB1_FULL_47_11</name>
    <dbReference type="NCBI Taxonomy" id="1798401"/>
    <lineage>
        <taxon>Bacteria</taxon>
        <taxon>Candidatus Gottesmaniibacteriota</taxon>
    </lineage>
</organism>
<sequence>MKKLVALVSIILLFVLLTNPQPAYALKKRIRAARAAYSSAKLSRGTHSVVVSFNAIPGVTRFDYMLSYKANGIDQGVAGSFIPTGGGSQSRDLYFGTCSHGVCTPHYGITNASLTVTATLRGGATYIKRYVLRNI</sequence>
<accession>A0A1F6BDD7</accession>
<evidence type="ECO:0000313" key="1">
    <source>
        <dbReference type="EMBL" id="OGG34954.1"/>
    </source>
</evidence>
<dbReference type="Proteomes" id="UP000176186">
    <property type="component" value="Unassembled WGS sequence"/>
</dbReference>